<evidence type="ECO:0000256" key="1">
    <source>
        <dbReference type="SAM" id="MobiDB-lite"/>
    </source>
</evidence>
<feature type="region of interest" description="Disordered" evidence="1">
    <location>
        <begin position="26"/>
        <end position="60"/>
    </location>
</feature>
<protein>
    <submittedName>
        <fullName evidence="3">Uncharacterized protein</fullName>
    </submittedName>
</protein>
<organism evidence="3 4">
    <name type="scientific">Plenodomus tracheiphilus IPT5</name>
    <dbReference type="NCBI Taxonomy" id="1408161"/>
    <lineage>
        <taxon>Eukaryota</taxon>
        <taxon>Fungi</taxon>
        <taxon>Dikarya</taxon>
        <taxon>Ascomycota</taxon>
        <taxon>Pezizomycotina</taxon>
        <taxon>Dothideomycetes</taxon>
        <taxon>Pleosporomycetidae</taxon>
        <taxon>Pleosporales</taxon>
        <taxon>Pleosporineae</taxon>
        <taxon>Leptosphaeriaceae</taxon>
        <taxon>Plenodomus</taxon>
    </lineage>
</organism>
<keyword evidence="4" id="KW-1185">Reference proteome</keyword>
<keyword evidence="2" id="KW-0732">Signal</keyword>
<dbReference type="Proteomes" id="UP000799423">
    <property type="component" value="Unassembled WGS sequence"/>
</dbReference>
<proteinExistence type="predicted"/>
<feature type="compositionally biased region" description="Basic and acidic residues" evidence="1">
    <location>
        <begin position="48"/>
        <end position="58"/>
    </location>
</feature>
<evidence type="ECO:0000256" key="2">
    <source>
        <dbReference type="SAM" id="SignalP"/>
    </source>
</evidence>
<dbReference type="EMBL" id="MU006305">
    <property type="protein sequence ID" value="KAF2850713.1"/>
    <property type="molecule type" value="Genomic_DNA"/>
</dbReference>
<dbReference type="InterPro" id="IPR024079">
    <property type="entry name" value="MetalloPept_cat_dom_sf"/>
</dbReference>
<feature type="compositionally biased region" description="Polar residues" evidence="1">
    <location>
        <begin position="413"/>
        <end position="422"/>
    </location>
</feature>
<dbReference type="AlphaFoldDB" id="A0A6A7B5V4"/>
<name>A0A6A7B5V4_9PLEO</name>
<gene>
    <name evidence="3" type="ORF">T440DRAFT_396568</name>
</gene>
<reference evidence="3" key="1">
    <citation type="submission" date="2020-01" db="EMBL/GenBank/DDBJ databases">
        <authorList>
            <consortium name="DOE Joint Genome Institute"/>
            <person name="Haridas S."/>
            <person name="Albert R."/>
            <person name="Binder M."/>
            <person name="Bloem J."/>
            <person name="Labutti K."/>
            <person name="Salamov A."/>
            <person name="Andreopoulos B."/>
            <person name="Baker S.E."/>
            <person name="Barry K."/>
            <person name="Bills G."/>
            <person name="Bluhm B.H."/>
            <person name="Cannon C."/>
            <person name="Castanera R."/>
            <person name="Culley D.E."/>
            <person name="Daum C."/>
            <person name="Ezra D."/>
            <person name="Gonzalez J.B."/>
            <person name="Henrissat B."/>
            <person name="Kuo A."/>
            <person name="Liang C."/>
            <person name="Lipzen A."/>
            <person name="Lutzoni F."/>
            <person name="Magnuson J."/>
            <person name="Mondo S."/>
            <person name="Nolan M."/>
            <person name="Ohm R."/>
            <person name="Pangilinan J."/>
            <person name="Park H.-J."/>
            <person name="Ramirez L."/>
            <person name="Alfaro M."/>
            <person name="Sun H."/>
            <person name="Tritt A."/>
            <person name="Yoshinaga Y."/>
            <person name="Zwiers L.-H."/>
            <person name="Turgeon B.G."/>
            <person name="Goodwin S.B."/>
            <person name="Spatafora J.W."/>
            <person name="Crous P.W."/>
            <person name="Grigoriev I.V."/>
        </authorList>
    </citation>
    <scope>NUCLEOTIDE SEQUENCE</scope>
    <source>
        <strain evidence="3">IPT5</strain>
    </source>
</reference>
<evidence type="ECO:0000313" key="4">
    <source>
        <dbReference type="Proteomes" id="UP000799423"/>
    </source>
</evidence>
<dbReference type="SUPFAM" id="SSF55486">
    <property type="entry name" value="Metalloproteases ('zincins'), catalytic domain"/>
    <property type="match status" value="1"/>
</dbReference>
<evidence type="ECO:0000313" key="3">
    <source>
        <dbReference type="EMBL" id="KAF2850713.1"/>
    </source>
</evidence>
<dbReference type="Gene3D" id="3.40.390.10">
    <property type="entry name" value="Collagenase (Catalytic Domain)"/>
    <property type="match status" value="1"/>
</dbReference>
<sequence length="495" mass="54334">MYLSQPILSLISLSLLVSGSVIPRDTVDPENPEASDPKTPPSKLNRLPRPENPFKDGFKNAPSSCTDWLKPSTQCIEDLQAQPGGVNAFSGGELKWDNDHRCDEKQQGMFQTAAWDAHSLAFNADDEPDDNLKRASGFSNKKTFDIILSCRDTKSYCSIQKDGKSVGGYAWTYNGWFGYYYYITMCAPFFQTDDLMGKIDLIEKEMAEGNPQKAQEAVWQKSTGQMFLHEMMHLDSVGTPHITDEHIDPNDAQNWAYGPNRVHLLARRALNQGGGASRASTNADSYAWLANSKYFYDLTGYFPRPSNYKASDDTTDAEEQTGWTLDFGSIMENTADSDITNRMNSIVAGFGTPSSPSEPKPSTGKSLSIAMTSLVNSHGTFATVDSTWSFYTTSVGKAVGSCGETDGEKLTPQGGTSTSLSPSADIENPSWPAGEFKLNIEGESCEYKCDGTNSGRLFCPKKEIECREDTGKSKADGVLKCGSRVKFHAVVYCDF</sequence>
<dbReference type="GO" id="GO:0008237">
    <property type="term" value="F:metallopeptidase activity"/>
    <property type="evidence" value="ECO:0007669"/>
    <property type="project" value="InterPro"/>
</dbReference>
<accession>A0A6A7B5V4</accession>
<feature type="signal peptide" evidence="2">
    <location>
        <begin position="1"/>
        <end position="19"/>
    </location>
</feature>
<feature type="chain" id="PRO_5025609237" evidence="2">
    <location>
        <begin position="20"/>
        <end position="495"/>
    </location>
</feature>
<feature type="region of interest" description="Disordered" evidence="1">
    <location>
        <begin position="402"/>
        <end position="423"/>
    </location>
</feature>
<dbReference type="OrthoDB" id="1896086at2759"/>